<name>A0A3M7D4C3_HORWE</name>
<dbReference type="Proteomes" id="UP000269276">
    <property type="component" value="Unassembled WGS sequence"/>
</dbReference>
<dbReference type="VEuPathDB" id="FungiDB:BTJ68_09718"/>
<dbReference type="EMBL" id="QWIP01000603">
    <property type="protein sequence ID" value="RMY59023.1"/>
    <property type="molecule type" value="Genomic_DNA"/>
</dbReference>
<evidence type="ECO:0000313" key="2">
    <source>
        <dbReference type="Proteomes" id="UP000269276"/>
    </source>
</evidence>
<evidence type="ECO:0000313" key="1">
    <source>
        <dbReference type="EMBL" id="RMY59023.1"/>
    </source>
</evidence>
<protein>
    <submittedName>
        <fullName evidence="1">Uncharacterized protein</fullName>
    </submittedName>
</protein>
<reference evidence="1 2" key="1">
    <citation type="journal article" date="2018" name="BMC Genomics">
        <title>Genomic evidence for intraspecific hybridization in a clonal and extremely halotolerant yeast.</title>
        <authorList>
            <person name="Gostincar C."/>
            <person name="Stajich J.E."/>
            <person name="Zupancic J."/>
            <person name="Zalar P."/>
            <person name="Gunde-Cimerman N."/>
        </authorList>
    </citation>
    <scope>NUCLEOTIDE SEQUENCE [LARGE SCALE GENOMIC DNA]</scope>
    <source>
        <strain evidence="1 2">EXF-2682</strain>
    </source>
</reference>
<dbReference type="AlphaFoldDB" id="A0A3M7D4C3"/>
<gene>
    <name evidence="1" type="ORF">D0863_12073</name>
</gene>
<accession>A0A3M7D4C3</accession>
<dbReference type="OrthoDB" id="10378748at2759"/>
<comment type="caution">
    <text evidence="1">The sequence shown here is derived from an EMBL/GenBank/DDBJ whole genome shotgun (WGS) entry which is preliminary data.</text>
</comment>
<proteinExistence type="predicted"/>
<organism evidence="1 2">
    <name type="scientific">Hortaea werneckii</name>
    <name type="common">Black yeast</name>
    <name type="synonym">Cladosporium werneckii</name>
    <dbReference type="NCBI Taxonomy" id="91943"/>
    <lineage>
        <taxon>Eukaryota</taxon>
        <taxon>Fungi</taxon>
        <taxon>Dikarya</taxon>
        <taxon>Ascomycota</taxon>
        <taxon>Pezizomycotina</taxon>
        <taxon>Dothideomycetes</taxon>
        <taxon>Dothideomycetidae</taxon>
        <taxon>Mycosphaerellales</taxon>
        <taxon>Teratosphaeriaceae</taxon>
        <taxon>Hortaea</taxon>
    </lineage>
</organism>
<sequence length="163" mass="18339">MAPPSSRDFRPIWKRWYSRLGSRHSSGPGYPGRCFRLCTYTGEPLVAQYASKDKPTIEDLRRCRDSGDPTLREPHKLRARWNGLLLETWDTRRSTLSSLCSSIRFKISDHGRMHAIFSSGLMRPSPVLEPGKAVKYSATSGPLDGILLGLDVLIVRSGLWTGH</sequence>